<dbReference type="Gene3D" id="3.80.10.10">
    <property type="entry name" value="Ribonuclease Inhibitor"/>
    <property type="match status" value="5"/>
</dbReference>
<reference evidence="14" key="1">
    <citation type="submission" date="2018-05" db="EMBL/GenBank/DDBJ databases">
        <title>Draft genome of Mucuna pruriens seed.</title>
        <authorList>
            <person name="Nnadi N.E."/>
            <person name="Vos R."/>
            <person name="Hasami M.H."/>
            <person name="Devisetty U.K."/>
            <person name="Aguiy J.C."/>
        </authorList>
    </citation>
    <scope>NUCLEOTIDE SEQUENCE [LARGE SCALE GENOMIC DNA]</scope>
    <source>
        <strain evidence="14">JCA_2017</strain>
    </source>
</reference>
<feature type="non-terminal residue" evidence="14">
    <location>
        <position position="1"/>
    </location>
</feature>
<evidence type="ECO:0000313" key="14">
    <source>
        <dbReference type="EMBL" id="RDX68807.1"/>
    </source>
</evidence>
<dbReference type="PRINTS" id="PR00019">
    <property type="entry name" value="LEURICHRPT"/>
</dbReference>
<dbReference type="SMART" id="SM00369">
    <property type="entry name" value="LRR_TYP"/>
    <property type="match status" value="7"/>
</dbReference>
<organism evidence="14 15">
    <name type="scientific">Mucuna pruriens</name>
    <name type="common">Velvet bean</name>
    <name type="synonym">Dolichos pruriens</name>
    <dbReference type="NCBI Taxonomy" id="157652"/>
    <lineage>
        <taxon>Eukaryota</taxon>
        <taxon>Viridiplantae</taxon>
        <taxon>Streptophyta</taxon>
        <taxon>Embryophyta</taxon>
        <taxon>Tracheophyta</taxon>
        <taxon>Spermatophyta</taxon>
        <taxon>Magnoliopsida</taxon>
        <taxon>eudicotyledons</taxon>
        <taxon>Gunneridae</taxon>
        <taxon>Pentapetalae</taxon>
        <taxon>rosids</taxon>
        <taxon>fabids</taxon>
        <taxon>Fabales</taxon>
        <taxon>Fabaceae</taxon>
        <taxon>Papilionoideae</taxon>
        <taxon>50 kb inversion clade</taxon>
        <taxon>NPAAA clade</taxon>
        <taxon>indigoferoid/millettioid clade</taxon>
        <taxon>Phaseoleae</taxon>
        <taxon>Mucuna</taxon>
    </lineage>
</organism>
<dbReference type="InterPro" id="IPR032675">
    <property type="entry name" value="LRR_dom_sf"/>
</dbReference>
<sequence>MKHNLVFNPSKSEKLVHWNQSGDCCQWNGVTCNEGRVIGLDLSQEFITGGLDTSSLFNLQYLQNLNLAHNDFGSLIPSKFGLLKNLRYLNLSNAGFVGQVPIEIALLTNLAILDLSTSFTLQYGLKLEKPNMGMLMQNLTEIKELYLDGVMVSATGKEWSHALSSLQKLQVLSMSSCNLSGPIDSSLSKLKSVSVIQLNLNNMSSPVPESLANLSNLTTLQLSNCALTGVFPKGIFQMQKLKFLDVSYNQDLHGSLPNFPQEGYLQTLNLSNTNFTGQLPGTISNLKQLAIVDLSSCQFNGTLPVSLSRLTQLVHLDFSFNNFSGPLPSLNMSNDLKYLSLFQNALTGPITSTHWNKLLNLISINLGDNSLSGKVPSTLFTLPSLQELILSHNGFDGMLDEFPNVSLSNLQSVDLSNNKLQGPIPLSFIHLKSLGYLLFSSNQFNGTIRLEMFHKLQYLQTLGLSHNNLSVDITSSGNHGLSAFPNMTNLLLADCKLRKFPSFLKNQSQLVSLDLSNNQIQGMIPNWIWRFSDMVYLNLSNNFLTSLEGPLENISSNMFMVDLHSNQLSGSIPIFTKGGINLDFSSNRFSIIPPDIKEYLNFTYVLSLSNNSFHGEIPESFCNCSHLRMLDLSHNNFNGSIPECLTSRSNILRVLDLVGNKLTGSISDTVSSSCDLRFLNLNGNLLEGTIPKSLINCQNLEVLNLGSNLLSDRFPCFLSNISTLRVMILRSNKLHGHIGCEHSIGHWEMLQIVDLASNNFTGTLPGKLLQSWPAMMDDGAEAKEKSGNLFLHIYDLHHSLRYKDMVVKMDKSLVLILNKLIVSLPYKTIENLYSYFVNSYQLQWRGAYLDSVTVVNKGLQMKLVKIPSVFTSLDFSSNHFEGPLPEELMSFKALIVLNLSHNAFSSHIPSSLGNLAQIESLDLSNNNLSGGIPTGIASLSFLSVLNLSFNHLVGKIPTGTQIQSFEADSFEGNDGLCGPPLTKSCADDGVEGSPTLPSSTYETQSSIDWNFLSGELGFIFGFGLVILPLIFWKRWRLWYCKHVEDLLCWIFPQLYFLYQHQGEQKYRSLRWSCT</sequence>
<keyword evidence="4" id="KW-0433">Leucine-rich repeat</keyword>
<dbReference type="EMBL" id="QJKJ01012379">
    <property type="protein sequence ID" value="RDX68807.1"/>
    <property type="molecule type" value="Genomic_DNA"/>
</dbReference>
<evidence type="ECO:0000256" key="9">
    <source>
        <dbReference type="ARBA" id="ARBA00023136"/>
    </source>
</evidence>
<evidence type="ECO:0000256" key="12">
    <source>
        <dbReference type="SAM" id="Phobius"/>
    </source>
</evidence>
<gene>
    <name evidence="14" type="primary">RLP12</name>
    <name evidence="14" type="ORF">CR513_52159</name>
</gene>
<dbReference type="OrthoDB" id="1394818at2759"/>
<dbReference type="PANTHER" id="PTHR48061:SF2">
    <property type="entry name" value="RECEPTOR LIKE PROTEIN 30-LIKE"/>
    <property type="match status" value="1"/>
</dbReference>
<evidence type="ECO:0000256" key="11">
    <source>
        <dbReference type="ARBA" id="ARBA00023180"/>
    </source>
</evidence>
<dbReference type="FunFam" id="3.80.10.10:FF:000111">
    <property type="entry name" value="LRR receptor-like serine/threonine-protein kinase ERECTA"/>
    <property type="match status" value="1"/>
</dbReference>
<evidence type="ECO:0000256" key="1">
    <source>
        <dbReference type="ARBA" id="ARBA00004251"/>
    </source>
</evidence>
<proteinExistence type="inferred from homology"/>
<dbReference type="PANTHER" id="PTHR48061">
    <property type="entry name" value="LEUCINE-RICH REPEAT RECEPTOR PROTEIN KINASE EMS1-LIKE-RELATED"/>
    <property type="match status" value="1"/>
</dbReference>
<dbReference type="InterPro" id="IPR001611">
    <property type="entry name" value="Leu-rich_rpt"/>
</dbReference>
<evidence type="ECO:0000256" key="10">
    <source>
        <dbReference type="ARBA" id="ARBA00023170"/>
    </source>
</evidence>
<comment type="caution">
    <text evidence="14">The sequence shown here is derived from an EMBL/GenBank/DDBJ whole genome shotgun (WGS) entry which is preliminary data.</text>
</comment>
<dbReference type="SUPFAM" id="SSF52058">
    <property type="entry name" value="L domain-like"/>
    <property type="match status" value="4"/>
</dbReference>
<dbReference type="InterPro" id="IPR013210">
    <property type="entry name" value="LRR_N_plant-typ"/>
</dbReference>
<evidence type="ECO:0000256" key="8">
    <source>
        <dbReference type="ARBA" id="ARBA00022989"/>
    </source>
</evidence>
<evidence type="ECO:0000313" key="15">
    <source>
        <dbReference type="Proteomes" id="UP000257109"/>
    </source>
</evidence>
<keyword evidence="11" id="KW-0325">Glycoprotein</keyword>
<evidence type="ECO:0000259" key="13">
    <source>
        <dbReference type="Pfam" id="PF08263"/>
    </source>
</evidence>
<feature type="domain" description="Leucine-rich repeat-containing N-terminal plant-type" evidence="13">
    <location>
        <begin position="6"/>
        <end position="33"/>
    </location>
</feature>
<dbReference type="FunFam" id="3.80.10.10:FF:000041">
    <property type="entry name" value="LRR receptor-like serine/threonine-protein kinase ERECTA"/>
    <property type="match status" value="1"/>
</dbReference>
<keyword evidence="5 12" id="KW-0812">Transmembrane</keyword>
<evidence type="ECO:0000256" key="3">
    <source>
        <dbReference type="ARBA" id="ARBA00022475"/>
    </source>
</evidence>
<evidence type="ECO:0000256" key="7">
    <source>
        <dbReference type="ARBA" id="ARBA00022737"/>
    </source>
</evidence>
<dbReference type="InterPro" id="IPR046956">
    <property type="entry name" value="RLP23-like"/>
</dbReference>
<keyword evidence="10" id="KW-0675">Receptor</keyword>
<keyword evidence="7" id="KW-0677">Repeat</keyword>
<dbReference type="Pfam" id="PF08263">
    <property type="entry name" value="LRRNT_2"/>
    <property type="match status" value="1"/>
</dbReference>
<evidence type="ECO:0000256" key="5">
    <source>
        <dbReference type="ARBA" id="ARBA00022692"/>
    </source>
</evidence>
<keyword evidence="8 12" id="KW-1133">Transmembrane helix</keyword>
<dbReference type="AlphaFoldDB" id="A0A371ERW8"/>
<dbReference type="STRING" id="157652.A0A371ERW8"/>
<keyword evidence="6" id="KW-0732">Signal</keyword>
<dbReference type="InterPro" id="IPR003591">
    <property type="entry name" value="Leu-rich_rpt_typical-subtyp"/>
</dbReference>
<evidence type="ECO:0000256" key="4">
    <source>
        <dbReference type="ARBA" id="ARBA00022614"/>
    </source>
</evidence>
<comment type="similarity">
    <text evidence="2">Belongs to the RLP family.</text>
</comment>
<comment type="subcellular location">
    <subcellularLocation>
        <location evidence="1">Cell membrane</location>
        <topology evidence="1">Single-pass type I membrane protein</topology>
    </subcellularLocation>
</comment>
<evidence type="ECO:0000256" key="6">
    <source>
        <dbReference type="ARBA" id="ARBA00022729"/>
    </source>
</evidence>
<keyword evidence="15" id="KW-1185">Reference proteome</keyword>
<dbReference type="Proteomes" id="UP000257109">
    <property type="component" value="Unassembled WGS sequence"/>
</dbReference>
<keyword evidence="9 12" id="KW-0472">Membrane</keyword>
<keyword evidence="3" id="KW-1003">Cell membrane</keyword>
<dbReference type="Pfam" id="PF00560">
    <property type="entry name" value="LRR_1"/>
    <property type="match status" value="10"/>
</dbReference>
<accession>A0A371ERW8</accession>
<name>A0A371ERW8_MUCPR</name>
<evidence type="ECO:0000256" key="2">
    <source>
        <dbReference type="ARBA" id="ARBA00009592"/>
    </source>
</evidence>
<dbReference type="GO" id="GO:0005886">
    <property type="term" value="C:plasma membrane"/>
    <property type="evidence" value="ECO:0007669"/>
    <property type="project" value="UniProtKB-SubCell"/>
</dbReference>
<protein>
    <submittedName>
        <fullName evidence="14">Receptor-like protein 12</fullName>
    </submittedName>
</protein>
<feature type="transmembrane region" description="Helical" evidence="12">
    <location>
        <begin position="1009"/>
        <end position="1032"/>
    </location>
</feature>